<dbReference type="InterPro" id="IPR017853">
    <property type="entry name" value="GH"/>
</dbReference>
<accession>D7MUB3</accession>
<keyword evidence="3" id="KW-1185">Reference proteome</keyword>
<protein>
    <submittedName>
        <fullName evidence="2">Predicted protein</fullName>
    </submittedName>
</protein>
<evidence type="ECO:0000313" key="2">
    <source>
        <dbReference type="EMBL" id="EFH42310.1"/>
    </source>
</evidence>
<evidence type="ECO:0000313" key="3">
    <source>
        <dbReference type="Proteomes" id="UP000008694"/>
    </source>
</evidence>
<dbReference type="InterPro" id="IPR001360">
    <property type="entry name" value="Glyco_hydro_1"/>
</dbReference>
<dbReference type="Pfam" id="PF00232">
    <property type="entry name" value="Glyco_hydro_1"/>
    <property type="match status" value="1"/>
</dbReference>
<dbReference type="Gene3D" id="3.20.20.80">
    <property type="entry name" value="Glycosidases"/>
    <property type="match status" value="1"/>
</dbReference>
<dbReference type="AlphaFoldDB" id="D7MUB3"/>
<dbReference type="GO" id="GO:0004553">
    <property type="term" value="F:hydrolase activity, hydrolyzing O-glycosyl compounds"/>
    <property type="evidence" value="ECO:0007669"/>
    <property type="project" value="InterPro"/>
</dbReference>
<dbReference type="HOGENOM" id="CLU_2430080_0_0_1"/>
<organism evidence="3">
    <name type="scientific">Arabidopsis lyrata subsp. lyrata</name>
    <name type="common">Lyre-leaved rock-cress</name>
    <dbReference type="NCBI Taxonomy" id="81972"/>
    <lineage>
        <taxon>Eukaryota</taxon>
        <taxon>Viridiplantae</taxon>
        <taxon>Streptophyta</taxon>
        <taxon>Embryophyta</taxon>
        <taxon>Tracheophyta</taxon>
        <taxon>Spermatophyta</taxon>
        <taxon>Magnoliopsida</taxon>
        <taxon>eudicotyledons</taxon>
        <taxon>Gunneridae</taxon>
        <taxon>Pentapetalae</taxon>
        <taxon>rosids</taxon>
        <taxon>malvids</taxon>
        <taxon>Brassicales</taxon>
        <taxon>Brassicaceae</taxon>
        <taxon>Camelineae</taxon>
        <taxon>Arabidopsis</taxon>
    </lineage>
</organism>
<dbReference type="GO" id="GO:0005975">
    <property type="term" value="P:carbohydrate metabolic process"/>
    <property type="evidence" value="ECO:0007669"/>
    <property type="project" value="InterPro"/>
</dbReference>
<dbReference type="Proteomes" id="UP000008694">
    <property type="component" value="Unassembled WGS sequence"/>
</dbReference>
<evidence type="ECO:0000256" key="1">
    <source>
        <dbReference type="ARBA" id="ARBA00010838"/>
    </source>
</evidence>
<dbReference type="Gramene" id="scaffold_801992.1">
    <property type="protein sequence ID" value="scaffold_801992.1"/>
    <property type="gene ID" value="scaffold_801992.1"/>
</dbReference>
<comment type="similarity">
    <text evidence="1">Belongs to the glycosyl hydrolase 1 family.</text>
</comment>
<gene>
    <name evidence="2" type="ORF">ARALYDRAFT_918592</name>
</gene>
<dbReference type="SUPFAM" id="SSF51445">
    <property type="entry name" value="(Trans)glycosidases"/>
    <property type="match status" value="1"/>
</dbReference>
<sequence>MRESQKQEPFFVVLLSLNDIDLLKDLRMDAYRFSISWSRIFTRFVLQQWHTSSRDAIHGSTKKSPEICIGEEVDAGRQMHQFERRPVGINH</sequence>
<dbReference type="EMBL" id="GL348720">
    <property type="protein sequence ID" value="EFH42310.1"/>
    <property type="molecule type" value="Genomic_DNA"/>
</dbReference>
<proteinExistence type="inferred from homology"/>
<reference evidence="3" key="1">
    <citation type="journal article" date="2011" name="Nat. Genet.">
        <title>The Arabidopsis lyrata genome sequence and the basis of rapid genome size change.</title>
        <authorList>
            <person name="Hu T.T."/>
            <person name="Pattyn P."/>
            <person name="Bakker E.G."/>
            <person name="Cao J."/>
            <person name="Cheng J.-F."/>
            <person name="Clark R.M."/>
            <person name="Fahlgren N."/>
            <person name="Fawcett J.A."/>
            <person name="Grimwood J."/>
            <person name="Gundlach H."/>
            <person name="Haberer G."/>
            <person name="Hollister J.D."/>
            <person name="Ossowski S."/>
            <person name="Ottilar R.P."/>
            <person name="Salamov A.A."/>
            <person name="Schneeberger K."/>
            <person name="Spannagl M."/>
            <person name="Wang X."/>
            <person name="Yang L."/>
            <person name="Nasrallah M.E."/>
            <person name="Bergelson J."/>
            <person name="Carrington J.C."/>
            <person name="Gaut B.S."/>
            <person name="Schmutz J."/>
            <person name="Mayer K.F.X."/>
            <person name="Van de Peer Y."/>
            <person name="Grigoriev I.V."/>
            <person name="Nordborg M."/>
            <person name="Weigel D."/>
            <person name="Guo Y.-L."/>
        </authorList>
    </citation>
    <scope>NUCLEOTIDE SEQUENCE [LARGE SCALE GENOMIC DNA]</scope>
    <source>
        <strain evidence="3">cv. MN47</strain>
    </source>
</reference>
<name>D7MUB3_ARALL</name>